<dbReference type="SUPFAM" id="SSF81660">
    <property type="entry name" value="Metal cation-transporting ATPase, ATP-binding domain N"/>
    <property type="match status" value="1"/>
</dbReference>
<evidence type="ECO:0000256" key="1">
    <source>
        <dbReference type="ARBA" id="ARBA00004141"/>
    </source>
</evidence>
<dbReference type="PANTHER" id="PTHR24092">
    <property type="entry name" value="PROBABLE PHOSPHOLIPID-TRANSPORTING ATPASE"/>
    <property type="match status" value="1"/>
</dbReference>
<feature type="transmembrane region" description="Helical" evidence="8">
    <location>
        <begin position="1646"/>
        <end position="1666"/>
    </location>
</feature>
<sequence length="1759" mass="193753">MSPNVLASEIEKAHKRQQRLVFVNDIPRNRPFRYANNVVRTTKYTPLTFIPKNLFEQFRRMSNFYFLLVMIINCLPGMSVVVPITSIFPVIFILGISAIKEGYEDYMRHKMDVFTNTMKVQLLRDGVFKTMMAQDLLPGDLVKVSANEEFPADLVLLAAKTEIGCPSGSGRPDETQASRAEGMCYVQTANLDGSETEGRHRQIPALDHRHSLHGSFFLASHRETSLKVKRCLSATAGFARLTPSQLASIRGRVACQMPNSNLYDVLLARLPSAPHPLALALALAPHPARSASRSLRIPLAPHPARSASRSLRIPLAPHPPRSASPSLRIPLAPHPPRSASPSLRIPLAPHPPRSAFPRPPTRDLAFVVSITTRGSPSLTFARAGVDAQFVGRLLLEPEASLGIPEGDYPLHLAQLLVKIQLNSRGAQSKFSRLERRLNVLVVGIFVFNLLLVVACSFLSIWYNNDAAGGHWYLETSTTQWWEWFWNFLVFFVLLSMLIPMSLFVSVEVVRVFQAVWLQWDVKMFDDSRPDGGMKARTSNLNEELGMVEYIFSDKTGTLTQNKMKFVRCSVLGELFECALGPAPKDSPCSKVGPLLPLSPTVSHLVASASPSAPDGGRQSLLDLVSSSAIGHPGVHHFLNCLTLCHGAVPESRPPSSPEASLAAMAREEAGAAGDGRGPAAEMTTRVMLPPLADPYIALLHQDMPPEPFPLPPLAPLRSYQSSSPDELAFLQVTQQIGYTFTHRSIDQLGMTLGGREYAYPLLATLPFTPNRRRMTIILRCPDGPPFPLPLFPLFPLSLREAGRSGGTRSRRPDRPRAVWCLVGAAGHVRMYTKGADSTLLPRVLIGYPGARAVLEQTQQHLAAFSKQGLRTLVVCMRDLDEAFFAQWKAEWDAAEKDIDHRNQREEQLANQIERDLELLGCTGIEDRLQQDCDKVISDLLEAGIRVWVLTGDKEETAVNVGYASKLLTEEMPLLKFTQRRLVQAVDAGVGIPPTEATRLRSIVIPASAALFGLADGAPLLPSLHFFIRLPCLHASMPPCLHASMPPCCPRNEWLLRSARWRWHGAEVGLLMGPGAVPQDSNRMPSACRAVATRPSTATAGARPASAQHAAGMTPRAAGSIALTLALFPGWLALPPAEEQSEESFTEEQRATLRALLRHAPPRVAGPSSALQPSAIAAAADSLLAPVEPRNHRSHPPPGRRPGEHLPRHPRQMATATPPSAMNEHPDINAGPLSAAIPKYAPSEGPTSGADPQPSQLPTRGAPPAPGTTPIAHPAASSGPQPPFDPLSARQRLSGPPAIVIEGYVLNIIFSEAALMELFLRLSDVCRSVICCRIAPLQKACTHPRRSSMLIVAPRFGPGCDGGWLPLDWSRACLPPATTQALVVRLVKEGRKKVTLAIGDGANDVSMIQEAHVGVGIRGLEGLQAAKASDFSIAQFRFLKRLVLVHGRWNLDRIALLVLYSFYKNITYNLPQFYYGFYNMFSGQLVYDSWITMLYNIIFTFLPIMFLAVWDQDLPAEVLEKHPFLYREKQHGQAFDARTIVYWMINSIFHSVVIFWGTLLLWGQGTVFTNGQTAGLWEFGTLAASVSIVLVNLRVALSTHRWNVWNHIMTWGSIALFYLTMLVYNYMPFLSTSYWLVFVGIARSGTFWWATAALVAVGIVPVAIHLARTWHRSFTSPPVVEGVMPEPKILHRFLPNPPFQLHLLRRTPAISSRSLNVFAILHDFRPAFGNIQCMRQDFIATIHSIVPNHATGSFEASRLL</sequence>
<dbReference type="EMBL" id="JAPMOS010000232">
    <property type="protein sequence ID" value="KAJ4453647.1"/>
    <property type="molecule type" value="Genomic_DNA"/>
</dbReference>
<keyword evidence="2 8" id="KW-0812">Transmembrane</keyword>
<feature type="transmembrane region" description="Helical" evidence="8">
    <location>
        <begin position="64"/>
        <end position="97"/>
    </location>
</feature>
<reference evidence="11" key="1">
    <citation type="journal article" date="2022" name="bioRxiv">
        <title>Genomics of Preaxostyla Flagellates Illuminates Evolutionary Transitions and the Path Towards Mitochondrial Loss.</title>
        <authorList>
            <person name="Novak L.V.F."/>
            <person name="Treitli S.C."/>
            <person name="Pyrih J."/>
            <person name="Halakuc P."/>
            <person name="Pipaliya S.V."/>
            <person name="Vacek V."/>
            <person name="Brzon O."/>
            <person name="Soukal P."/>
            <person name="Eme L."/>
            <person name="Dacks J.B."/>
            <person name="Karnkowska A."/>
            <person name="Elias M."/>
            <person name="Hampl V."/>
        </authorList>
    </citation>
    <scope>NUCLEOTIDE SEQUENCE</scope>
    <source>
        <strain evidence="11">RCP-MX</strain>
    </source>
</reference>
<evidence type="ECO:0000313" key="12">
    <source>
        <dbReference type="Proteomes" id="UP001141327"/>
    </source>
</evidence>
<evidence type="ECO:0000256" key="8">
    <source>
        <dbReference type="SAM" id="Phobius"/>
    </source>
</evidence>
<feature type="compositionally biased region" description="Pro residues" evidence="7">
    <location>
        <begin position="348"/>
        <end position="358"/>
    </location>
</feature>
<feature type="domain" description="P-type ATPase N-terminal" evidence="9">
    <location>
        <begin position="21"/>
        <end position="87"/>
    </location>
</feature>
<evidence type="ECO:0000256" key="4">
    <source>
        <dbReference type="ARBA" id="ARBA00022842"/>
    </source>
</evidence>
<dbReference type="Proteomes" id="UP001141327">
    <property type="component" value="Unassembled WGS sequence"/>
</dbReference>
<evidence type="ECO:0000256" key="2">
    <source>
        <dbReference type="ARBA" id="ARBA00022692"/>
    </source>
</evidence>
<dbReference type="Gene3D" id="2.70.150.10">
    <property type="entry name" value="Calcium-transporting ATPase, cytoplasmic transduction domain A"/>
    <property type="match status" value="1"/>
</dbReference>
<keyword evidence="5 8" id="KW-1133">Transmembrane helix</keyword>
<dbReference type="Pfam" id="PF16209">
    <property type="entry name" value="PhoLip_ATPase_N"/>
    <property type="match status" value="1"/>
</dbReference>
<dbReference type="Pfam" id="PF13246">
    <property type="entry name" value="Cation_ATPase"/>
    <property type="match status" value="1"/>
</dbReference>
<accession>A0ABQ8U7R3</accession>
<dbReference type="InterPro" id="IPR023298">
    <property type="entry name" value="ATPase_P-typ_TM_dom_sf"/>
</dbReference>
<dbReference type="InterPro" id="IPR036412">
    <property type="entry name" value="HAD-like_sf"/>
</dbReference>
<feature type="transmembrane region" description="Helical" evidence="8">
    <location>
        <begin position="437"/>
        <end position="463"/>
    </location>
</feature>
<keyword evidence="3" id="KW-0479">Metal-binding</keyword>
<dbReference type="InterPro" id="IPR001757">
    <property type="entry name" value="P_typ_ATPase"/>
</dbReference>
<feature type="domain" description="P-type ATPase C-terminal" evidence="10">
    <location>
        <begin position="1425"/>
        <end position="1663"/>
    </location>
</feature>
<organism evidence="11 12">
    <name type="scientific">Paratrimastix pyriformis</name>
    <dbReference type="NCBI Taxonomy" id="342808"/>
    <lineage>
        <taxon>Eukaryota</taxon>
        <taxon>Metamonada</taxon>
        <taxon>Preaxostyla</taxon>
        <taxon>Paratrimastigidae</taxon>
        <taxon>Paratrimastix</taxon>
    </lineage>
</organism>
<keyword evidence="12" id="KW-1185">Reference proteome</keyword>
<dbReference type="InterPro" id="IPR008250">
    <property type="entry name" value="ATPase_P-typ_transduc_dom_A_sf"/>
</dbReference>
<feature type="transmembrane region" description="Helical" evidence="8">
    <location>
        <begin position="1573"/>
        <end position="1595"/>
    </location>
</feature>
<name>A0ABQ8U7R3_9EUKA</name>
<keyword evidence="6 8" id="KW-0472">Membrane</keyword>
<dbReference type="SUPFAM" id="SSF81665">
    <property type="entry name" value="Calcium ATPase, transmembrane domain M"/>
    <property type="match status" value="1"/>
</dbReference>
<feature type="transmembrane region" description="Helical" evidence="8">
    <location>
        <begin position="1489"/>
        <end position="1509"/>
    </location>
</feature>
<dbReference type="PANTHER" id="PTHR24092:SF218">
    <property type="entry name" value="PHOSPHOLIPID-TRANSPORTING ATPASE"/>
    <property type="match status" value="1"/>
</dbReference>
<dbReference type="InterPro" id="IPR018303">
    <property type="entry name" value="ATPase_P-typ_P_site"/>
</dbReference>
<feature type="region of interest" description="Disordered" evidence="7">
    <location>
        <begin position="301"/>
        <end position="358"/>
    </location>
</feature>
<feature type="region of interest" description="Disordered" evidence="7">
    <location>
        <begin position="1187"/>
        <end position="1289"/>
    </location>
</feature>
<feature type="transmembrane region" description="Helical" evidence="8">
    <location>
        <begin position="1607"/>
        <end position="1626"/>
    </location>
</feature>
<gene>
    <name evidence="11" type="ORF">PAPYR_11834</name>
</gene>
<evidence type="ECO:0000313" key="11">
    <source>
        <dbReference type="EMBL" id="KAJ4453647.1"/>
    </source>
</evidence>
<dbReference type="InterPro" id="IPR023299">
    <property type="entry name" value="ATPase_P-typ_cyto_dom_N"/>
</dbReference>
<evidence type="ECO:0000256" key="6">
    <source>
        <dbReference type="ARBA" id="ARBA00023136"/>
    </source>
</evidence>
<dbReference type="InterPro" id="IPR032631">
    <property type="entry name" value="P-type_ATPase_N"/>
</dbReference>
<feature type="transmembrane region" description="Helical" evidence="8">
    <location>
        <begin position="1539"/>
        <end position="1561"/>
    </location>
</feature>
<evidence type="ECO:0000259" key="10">
    <source>
        <dbReference type="Pfam" id="PF16212"/>
    </source>
</evidence>
<evidence type="ECO:0000256" key="7">
    <source>
        <dbReference type="SAM" id="MobiDB-lite"/>
    </source>
</evidence>
<dbReference type="Gene3D" id="3.40.1110.10">
    <property type="entry name" value="Calcium-transporting ATPase, cytoplasmic domain N"/>
    <property type="match status" value="2"/>
</dbReference>
<dbReference type="InterPro" id="IPR023214">
    <property type="entry name" value="HAD_sf"/>
</dbReference>
<dbReference type="Gene3D" id="3.40.50.1000">
    <property type="entry name" value="HAD superfamily/HAD-like"/>
    <property type="match status" value="2"/>
</dbReference>
<dbReference type="NCBIfam" id="TIGR01494">
    <property type="entry name" value="ATPase_P-type"/>
    <property type="match status" value="1"/>
</dbReference>
<dbReference type="InterPro" id="IPR032630">
    <property type="entry name" value="P_typ_ATPase_c"/>
</dbReference>
<keyword evidence="4" id="KW-0460">Magnesium</keyword>
<dbReference type="SUPFAM" id="SSF81653">
    <property type="entry name" value="Calcium ATPase, transduction domain A"/>
    <property type="match status" value="1"/>
</dbReference>
<comment type="caution">
    <text evidence="11">The sequence shown here is derived from an EMBL/GenBank/DDBJ whole genome shotgun (WGS) entry which is preliminary data.</text>
</comment>
<feature type="transmembrane region" description="Helical" evidence="8">
    <location>
        <begin position="483"/>
        <end position="504"/>
    </location>
</feature>
<comment type="subcellular location">
    <subcellularLocation>
        <location evidence="1">Membrane</location>
        <topology evidence="1">Multi-pass membrane protein</topology>
    </subcellularLocation>
</comment>
<dbReference type="SUPFAM" id="SSF56784">
    <property type="entry name" value="HAD-like"/>
    <property type="match status" value="1"/>
</dbReference>
<evidence type="ECO:0000259" key="9">
    <source>
        <dbReference type="Pfam" id="PF16209"/>
    </source>
</evidence>
<dbReference type="PROSITE" id="PS00154">
    <property type="entry name" value="ATPASE_E1_E2"/>
    <property type="match status" value="1"/>
</dbReference>
<protein>
    <submittedName>
        <fullName evidence="11">Phospholipid-transporting P-type ATPase</fullName>
    </submittedName>
</protein>
<dbReference type="Pfam" id="PF16212">
    <property type="entry name" value="PhoLip_ATPase_C"/>
    <property type="match status" value="1"/>
</dbReference>
<proteinExistence type="predicted"/>
<feature type="region of interest" description="Disordered" evidence="7">
    <location>
        <begin position="649"/>
        <end position="678"/>
    </location>
</feature>
<evidence type="ECO:0000256" key="3">
    <source>
        <dbReference type="ARBA" id="ARBA00022723"/>
    </source>
</evidence>
<evidence type="ECO:0000256" key="5">
    <source>
        <dbReference type="ARBA" id="ARBA00022989"/>
    </source>
</evidence>